<name>A0ABW5ISK5_9BACT</name>
<proteinExistence type="inferred from homology"/>
<keyword evidence="3" id="KW-0813">Transport</keyword>
<dbReference type="RefSeq" id="WP_377512036.1">
    <property type="nucleotide sequence ID" value="NZ_JBHULU010000037.1"/>
</dbReference>
<feature type="transmembrane region" description="Helical" evidence="8">
    <location>
        <begin position="447"/>
        <end position="464"/>
    </location>
</feature>
<dbReference type="Pfam" id="PF00474">
    <property type="entry name" value="SSF"/>
    <property type="match status" value="1"/>
</dbReference>
<dbReference type="EMBL" id="JBHULU010000037">
    <property type="protein sequence ID" value="MFD2516032.1"/>
    <property type="molecule type" value="Genomic_DNA"/>
</dbReference>
<dbReference type="PANTHER" id="PTHR48086">
    <property type="entry name" value="SODIUM/PROLINE SYMPORTER-RELATED"/>
    <property type="match status" value="1"/>
</dbReference>
<organism evidence="9 10">
    <name type="scientific">Pontibacter locisalis</name>
    <dbReference type="NCBI Taxonomy" id="1719035"/>
    <lineage>
        <taxon>Bacteria</taxon>
        <taxon>Pseudomonadati</taxon>
        <taxon>Bacteroidota</taxon>
        <taxon>Cytophagia</taxon>
        <taxon>Cytophagales</taxon>
        <taxon>Hymenobacteraceae</taxon>
        <taxon>Pontibacter</taxon>
    </lineage>
</organism>
<feature type="transmembrane region" description="Helical" evidence="8">
    <location>
        <begin position="6"/>
        <end position="24"/>
    </location>
</feature>
<reference evidence="10" key="1">
    <citation type="journal article" date="2019" name="Int. J. Syst. Evol. Microbiol.">
        <title>The Global Catalogue of Microorganisms (GCM) 10K type strain sequencing project: providing services to taxonomists for standard genome sequencing and annotation.</title>
        <authorList>
            <consortium name="The Broad Institute Genomics Platform"/>
            <consortium name="The Broad Institute Genome Sequencing Center for Infectious Disease"/>
            <person name="Wu L."/>
            <person name="Ma J."/>
        </authorList>
    </citation>
    <scope>NUCLEOTIDE SEQUENCE [LARGE SCALE GENOMIC DNA]</scope>
    <source>
        <strain evidence="10">KCTC 42498</strain>
    </source>
</reference>
<evidence type="ECO:0000256" key="2">
    <source>
        <dbReference type="ARBA" id="ARBA00006434"/>
    </source>
</evidence>
<feature type="transmembrane region" description="Helical" evidence="8">
    <location>
        <begin position="333"/>
        <end position="358"/>
    </location>
</feature>
<evidence type="ECO:0000256" key="4">
    <source>
        <dbReference type="ARBA" id="ARBA00022692"/>
    </source>
</evidence>
<keyword evidence="5 8" id="KW-1133">Transmembrane helix</keyword>
<evidence type="ECO:0000313" key="10">
    <source>
        <dbReference type="Proteomes" id="UP001597544"/>
    </source>
</evidence>
<comment type="subcellular location">
    <subcellularLocation>
        <location evidence="1">Membrane</location>
        <topology evidence="1">Multi-pass membrane protein</topology>
    </subcellularLocation>
</comment>
<comment type="similarity">
    <text evidence="2 7">Belongs to the sodium:solute symporter (SSF) (TC 2.A.21) family.</text>
</comment>
<evidence type="ECO:0000256" key="6">
    <source>
        <dbReference type="ARBA" id="ARBA00023136"/>
    </source>
</evidence>
<keyword evidence="4 8" id="KW-0812">Transmembrane</keyword>
<evidence type="ECO:0000256" key="1">
    <source>
        <dbReference type="ARBA" id="ARBA00004141"/>
    </source>
</evidence>
<evidence type="ECO:0000256" key="8">
    <source>
        <dbReference type="SAM" id="Phobius"/>
    </source>
</evidence>
<dbReference type="InterPro" id="IPR038377">
    <property type="entry name" value="Na/Glc_symporter_sf"/>
</dbReference>
<accession>A0ABW5ISK5</accession>
<evidence type="ECO:0000313" key="9">
    <source>
        <dbReference type="EMBL" id="MFD2516032.1"/>
    </source>
</evidence>
<feature type="transmembrane region" description="Helical" evidence="8">
    <location>
        <begin position="187"/>
        <end position="209"/>
    </location>
</feature>
<dbReference type="Proteomes" id="UP001597544">
    <property type="component" value="Unassembled WGS sequence"/>
</dbReference>
<feature type="transmembrane region" description="Helical" evidence="8">
    <location>
        <begin position="75"/>
        <end position="92"/>
    </location>
</feature>
<sequence>MHYIDLSIFVLYMLAMLGVGFYFLRKNQGAEDYYVGGRSMSSGHIGLSVVATDVGGGFSIGLGGLGFAMGLSGSWMLFTGLLGAWLAAVFLIPKVKNNPAFSRFLTFPQIFGYYFSPRVALLAGIISAIGYTGFTSSQILAGAKLASGTFINLDLNTALLIMGIIAVVYTVMGGLKAVIYTDTIQWAILMGGLIFIGIPTSFLAVGGGLESLGFSQLTDLNFLAEQSSRSMTVIQKTLPPEFLSLTNITWQQVVNWGITIIPIWFVGMTLYQRIYACRDEKTARRAWYIAGFFEWPVMAFMGVCLGILARVAAEQGMFEALGAGTVVDPETGLPMLLRTVLPVGLMGLMLSAYFSAILSTADSCLMASSGNIVTDVISHFRKIDPDAPSTLRLSQIITLLVGAFALWLATMMTNVLDLMLYSYAFMVSGLFIPVLGALFWKRKSSVAAFWAMLMGGVVTVLLQVNQVASPLPQEDITLLAHTLHPYFPAEFNTIWMSLNQFELRELINQTLSANSIVHMPWLNLTFRLPFNLDPNLFGLAASLVIYVSLTFLYPNKQKGKKWQKTKMSATASIHQKTTVD</sequence>
<evidence type="ECO:0000256" key="5">
    <source>
        <dbReference type="ARBA" id="ARBA00022989"/>
    </source>
</evidence>
<dbReference type="PROSITE" id="PS50283">
    <property type="entry name" value="NA_SOLUT_SYMP_3"/>
    <property type="match status" value="1"/>
</dbReference>
<keyword evidence="10" id="KW-1185">Reference proteome</keyword>
<feature type="transmembrane region" description="Helical" evidence="8">
    <location>
        <begin position="155"/>
        <end position="175"/>
    </location>
</feature>
<gene>
    <name evidence="9" type="ORF">ACFSRY_19320</name>
</gene>
<keyword evidence="6 8" id="KW-0472">Membrane</keyword>
<dbReference type="CDD" id="cd10322">
    <property type="entry name" value="SLC5sbd"/>
    <property type="match status" value="1"/>
</dbReference>
<feature type="transmembrane region" description="Helical" evidence="8">
    <location>
        <begin position="536"/>
        <end position="554"/>
    </location>
</feature>
<comment type="caution">
    <text evidence="9">The sequence shown here is derived from an EMBL/GenBank/DDBJ whole genome shotgun (WGS) entry which is preliminary data.</text>
</comment>
<feature type="transmembrane region" description="Helical" evidence="8">
    <location>
        <begin position="390"/>
        <end position="408"/>
    </location>
</feature>
<evidence type="ECO:0000256" key="7">
    <source>
        <dbReference type="RuleBase" id="RU362091"/>
    </source>
</evidence>
<feature type="transmembrane region" description="Helical" evidence="8">
    <location>
        <begin position="253"/>
        <end position="271"/>
    </location>
</feature>
<feature type="transmembrane region" description="Helical" evidence="8">
    <location>
        <begin position="113"/>
        <end position="135"/>
    </location>
</feature>
<feature type="transmembrane region" description="Helical" evidence="8">
    <location>
        <begin position="45"/>
        <end position="69"/>
    </location>
</feature>
<dbReference type="InterPro" id="IPR001734">
    <property type="entry name" value="Na/solute_symporter"/>
</dbReference>
<feature type="transmembrane region" description="Helical" evidence="8">
    <location>
        <begin position="420"/>
        <end position="440"/>
    </location>
</feature>
<dbReference type="Gene3D" id="1.20.1730.10">
    <property type="entry name" value="Sodium/glucose cotransporter"/>
    <property type="match status" value="1"/>
</dbReference>
<evidence type="ECO:0000256" key="3">
    <source>
        <dbReference type="ARBA" id="ARBA00022448"/>
    </source>
</evidence>
<feature type="transmembrane region" description="Helical" evidence="8">
    <location>
        <begin position="292"/>
        <end position="313"/>
    </location>
</feature>
<dbReference type="PANTHER" id="PTHR48086:SF7">
    <property type="entry name" value="SODIUM-SOLUTE SYMPORTER-RELATED"/>
    <property type="match status" value="1"/>
</dbReference>
<protein>
    <submittedName>
        <fullName evidence="9">Sodium:solute symporter</fullName>
    </submittedName>
</protein>
<dbReference type="InterPro" id="IPR050277">
    <property type="entry name" value="Sodium:Solute_Symporter"/>
</dbReference>